<proteinExistence type="predicted"/>
<evidence type="ECO:0000313" key="4">
    <source>
        <dbReference type="Proteomes" id="UP000593737"/>
    </source>
</evidence>
<accession>A0A7S8FBU9</accession>
<feature type="signal peptide" evidence="2">
    <location>
        <begin position="1"/>
        <end position="30"/>
    </location>
</feature>
<feature type="region of interest" description="Disordered" evidence="1">
    <location>
        <begin position="242"/>
        <end position="275"/>
    </location>
</feature>
<feature type="region of interest" description="Disordered" evidence="1">
    <location>
        <begin position="172"/>
        <end position="194"/>
    </location>
</feature>
<dbReference type="EMBL" id="CP047423">
    <property type="protein sequence ID" value="QPD03259.1"/>
    <property type="molecule type" value="Genomic_DNA"/>
</dbReference>
<dbReference type="Proteomes" id="UP000593737">
    <property type="component" value="Chromosome"/>
</dbReference>
<feature type="compositionally biased region" description="Polar residues" evidence="1">
    <location>
        <begin position="242"/>
        <end position="265"/>
    </location>
</feature>
<feature type="compositionally biased region" description="Polar residues" evidence="1">
    <location>
        <begin position="304"/>
        <end position="314"/>
    </location>
</feature>
<gene>
    <name evidence="3" type="ORF">Nkreftii_001033</name>
</gene>
<evidence type="ECO:0000313" key="3">
    <source>
        <dbReference type="EMBL" id="QPD03259.1"/>
    </source>
</evidence>
<feature type="region of interest" description="Disordered" evidence="1">
    <location>
        <begin position="290"/>
        <end position="314"/>
    </location>
</feature>
<feature type="chain" id="PRO_5033026375" evidence="2">
    <location>
        <begin position="31"/>
        <end position="314"/>
    </location>
</feature>
<evidence type="ECO:0000256" key="1">
    <source>
        <dbReference type="SAM" id="MobiDB-lite"/>
    </source>
</evidence>
<name>A0A7S8FBU9_9BACT</name>
<dbReference type="KEGG" id="nkf:Nkreftii_001033"/>
<organism evidence="3 4">
    <name type="scientific">Candidatus Nitrospira kreftii</name>
    <dbReference type="NCBI Taxonomy" id="2652173"/>
    <lineage>
        <taxon>Bacteria</taxon>
        <taxon>Pseudomonadati</taxon>
        <taxon>Nitrospirota</taxon>
        <taxon>Nitrospiria</taxon>
        <taxon>Nitrospirales</taxon>
        <taxon>Nitrospiraceae</taxon>
        <taxon>Nitrospira</taxon>
    </lineage>
</organism>
<reference evidence="3 4" key="1">
    <citation type="journal article" date="2020" name="ISME J.">
        <title>Enrichment and physiological characterization of a novel comammox Nitrospira indicates ammonium inhibition of complete nitrification.</title>
        <authorList>
            <person name="Sakoula D."/>
            <person name="Koch H."/>
            <person name="Frank J."/>
            <person name="Jetten M.S.M."/>
            <person name="van Kessel M.A.H.J."/>
            <person name="Lucker S."/>
        </authorList>
    </citation>
    <scope>NUCLEOTIDE SEQUENCE [LARGE SCALE GENOMIC DNA]</scope>
    <source>
        <strain evidence="3">Comreactor17</strain>
    </source>
</reference>
<feature type="compositionally biased region" description="Basic and acidic residues" evidence="1">
    <location>
        <begin position="181"/>
        <end position="194"/>
    </location>
</feature>
<evidence type="ECO:0000256" key="2">
    <source>
        <dbReference type="SAM" id="SignalP"/>
    </source>
</evidence>
<dbReference type="AlphaFoldDB" id="A0A7S8FBU9"/>
<keyword evidence="2" id="KW-0732">Signal</keyword>
<sequence length="314" mass="34177">MLESTPSIFRPPLRLLMLSCIALIAVGCAASHPPTSIHDAALGKVFLEHVSDKAFQAAHPIKLSETTIADILRGVHTKEKSGLVLLLGKALKSTNLNDIRTFSEDDIALLTPHITTALAQATPNQRVGFHVYSTPVISQQRKDSPNPETTSGYLFADGLSLHFTLTQYRYRTGKKSTGSQKEPRPLPDTDGLRDREVTFLPEAAVRPDVYDRSSWIGKSEDRSLAIDYQLLTKVLAVPAPLPSSTAQQHPTAASIASPSQFNPAQVSPVGKNDADLQSFKEELKALQKKVDEQSAELQRLKNPASKQTPSLSSP</sequence>
<protein>
    <submittedName>
        <fullName evidence="3">Uncharacterized protein</fullName>
    </submittedName>
</protein>